<gene>
    <name evidence="3" type="ORF">HQ605_01810</name>
</gene>
<organism evidence="3 4">
    <name type="scientific">Rhodococcoides kroppenstedtii</name>
    <dbReference type="NCBI Taxonomy" id="293050"/>
    <lineage>
        <taxon>Bacteria</taxon>
        <taxon>Bacillati</taxon>
        <taxon>Actinomycetota</taxon>
        <taxon>Actinomycetes</taxon>
        <taxon>Mycobacteriales</taxon>
        <taxon>Nocardiaceae</taxon>
        <taxon>Rhodococcoides</taxon>
    </lineage>
</organism>
<sequence length="79" mass="8773">MPSSRGSSRFGSPRTWLKFAGLAGAVGVAATGVVVARSERRRRDYEPDEIRERLHQRLAVATAAAPDDPVTRRRGRTRR</sequence>
<evidence type="ECO:0000313" key="3">
    <source>
        <dbReference type="EMBL" id="MBY6319549.1"/>
    </source>
</evidence>
<dbReference type="RefSeq" id="WP_082833808.1">
    <property type="nucleotide sequence ID" value="NZ_JABUKE010000001.1"/>
</dbReference>
<comment type="caution">
    <text evidence="3">The sequence shown here is derived from an EMBL/GenBank/DDBJ whole genome shotgun (WGS) entry which is preliminary data.</text>
</comment>
<keyword evidence="2" id="KW-0472">Membrane</keyword>
<feature type="region of interest" description="Disordered" evidence="1">
    <location>
        <begin position="60"/>
        <end position="79"/>
    </location>
</feature>
<evidence type="ECO:0000256" key="1">
    <source>
        <dbReference type="SAM" id="MobiDB-lite"/>
    </source>
</evidence>
<protein>
    <submittedName>
        <fullName evidence="3">Uncharacterized protein</fullName>
    </submittedName>
</protein>
<reference evidence="3 4" key="1">
    <citation type="submission" date="2020-06" db="EMBL/GenBank/DDBJ databases">
        <title>Taxonomy, biology and ecology of Rhodococcus bacteria occurring in California pistachio and other woody hosts as revealed by genome sequence analyses.</title>
        <authorList>
            <person name="Gai Y."/>
            <person name="Riely B."/>
        </authorList>
    </citation>
    <scope>NUCLEOTIDE SEQUENCE [LARGE SCALE GENOMIC DNA]</scope>
    <source>
        <strain evidence="3 4">BP-284</strain>
    </source>
</reference>
<proteinExistence type="predicted"/>
<keyword evidence="4" id="KW-1185">Reference proteome</keyword>
<dbReference type="Proteomes" id="UP001520140">
    <property type="component" value="Unassembled WGS sequence"/>
</dbReference>
<keyword evidence="2" id="KW-1133">Transmembrane helix</keyword>
<keyword evidence="2" id="KW-0812">Transmembrane</keyword>
<name>A0ABS7NNG3_9NOCA</name>
<evidence type="ECO:0000313" key="4">
    <source>
        <dbReference type="Proteomes" id="UP001520140"/>
    </source>
</evidence>
<evidence type="ECO:0000256" key="2">
    <source>
        <dbReference type="SAM" id="Phobius"/>
    </source>
</evidence>
<dbReference type="EMBL" id="JABUKG010000001">
    <property type="protein sequence ID" value="MBY6319549.1"/>
    <property type="molecule type" value="Genomic_DNA"/>
</dbReference>
<accession>A0ABS7NNG3</accession>
<feature type="transmembrane region" description="Helical" evidence="2">
    <location>
        <begin position="16"/>
        <end position="36"/>
    </location>
</feature>